<reference evidence="2 3" key="1">
    <citation type="journal article" date="2020" name="bioRxiv">
        <title>Metabolic contributions of an alphaproteobacterial endosymbiont in the apicomplexan Cardiosporidium cionae.</title>
        <authorList>
            <person name="Hunter E.S."/>
            <person name="Paight C.J."/>
            <person name="Lane C.E."/>
        </authorList>
    </citation>
    <scope>NUCLEOTIDE SEQUENCE [LARGE SCALE GENOMIC DNA]</scope>
    <source>
        <strain evidence="2">ESH_2018</strain>
    </source>
</reference>
<organism evidence="2 3">
    <name type="scientific">Cardiosporidium cionae</name>
    <dbReference type="NCBI Taxonomy" id="476202"/>
    <lineage>
        <taxon>Eukaryota</taxon>
        <taxon>Sar</taxon>
        <taxon>Alveolata</taxon>
        <taxon>Apicomplexa</taxon>
        <taxon>Aconoidasida</taxon>
        <taxon>Nephromycida</taxon>
        <taxon>Cardiosporidium</taxon>
    </lineage>
</organism>
<dbReference type="Proteomes" id="UP000823046">
    <property type="component" value="Unassembled WGS sequence"/>
</dbReference>
<protein>
    <submittedName>
        <fullName evidence="2">Uncharacterized protein</fullName>
    </submittedName>
</protein>
<feature type="region of interest" description="Disordered" evidence="1">
    <location>
        <begin position="1"/>
        <end position="27"/>
    </location>
</feature>
<dbReference type="EMBL" id="JADAQX010001468">
    <property type="protein sequence ID" value="KAF8817789.1"/>
    <property type="molecule type" value="Genomic_DNA"/>
</dbReference>
<proteinExistence type="predicted"/>
<evidence type="ECO:0000313" key="3">
    <source>
        <dbReference type="Proteomes" id="UP000823046"/>
    </source>
</evidence>
<evidence type="ECO:0000313" key="2">
    <source>
        <dbReference type="EMBL" id="KAF8817789.1"/>
    </source>
</evidence>
<comment type="caution">
    <text evidence="2">The sequence shown here is derived from an EMBL/GenBank/DDBJ whole genome shotgun (WGS) entry which is preliminary data.</text>
</comment>
<keyword evidence="3" id="KW-1185">Reference proteome</keyword>
<sequence length="165" mass="19324">MTRLEAMGTSLNGDVPLSGDMANASDEEETFRQQDKNFANLFTYFLTTFVIKPEDDEDETMSVDESAILPYYMQQASELLTSNTGRSLTFVVNMQHILQWKVPNDTVSAGKQMYHYITKYFLRIHEVLESKLQLFMEEQMKHQLKQKEMSHYFLRLDDTLEFVHS</sequence>
<gene>
    <name evidence="2" type="ORF">IE077_001353</name>
</gene>
<evidence type="ECO:0000256" key="1">
    <source>
        <dbReference type="SAM" id="MobiDB-lite"/>
    </source>
</evidence>
<dbReference type="Gene3D" id="3.30.1640.10">
    <property type="entry name" value="mini-chromosome maintenance (MCM) complex, chain A, domain 1"/>
    <property type="match status" value="1"/>
</dbReference>
<name>A0ABQ7J3X4_9APIC</name>
<accession>A0ABQ7J3X4</accession>